<evidence type="ECO:0000256" key="8">
    <source>
        <dbReference type="SAM" id="Phobius"/>
    </source>
</evidence>
<evidence type="ECO:0000256" key="1">
    <source>
        <dbReference type="ARBA" id="ARBA00004651"/>
    </source>
</evidence>
<evidence type="ECO:0000256" key="4">
    <source>
        <dbReference type="ARBA" id="ARBA00022475"/>
    </source>
</evidence>
<evidence type="ECO:0000256" key="3">
    <source>
        <dbReference type="ARBA" id="ARBA00022448"/>
    </source>
</evidence>
<keyword evidence="5 8" id="KW-0812">Transmembrane</keyword>
<dbReference type="Gene3D" id="3.40.1710.10">
    <property type="entry name" value="abc type-2 transporter like domain"/>
    <property type="match status" value="1"/>
</dbReference>
<evidence type="ECO:0000256" key="2">
    <source>
        <dbReference type="ARBA" id="ARBA00007783"/>
    </source>
</evidence>
<dbReference type="PROSITE" id="PS51012">
    <property type="entry name" value="ABC_TM2"/>
    <property type="match status" value="1"/>
</dbReference>
<dbReference type="PANTHER" id="PTHR30294">
    <property type="entry name" value="MEMBRANE COMPONENT OF ABC TRANSPORTER YHHJ-RELATED"/>
    <property type="match status" value="1"/>
</dbReference>
<keyword evidence="4" id="KW-1003">Cell membrane</keyword>
<feature type="transmembrane region" description="Helical" evidence="8">
    <location>
        <begin position="179"/>
        <end position="203"/>
    </location>
</feature>
<protein>
    <submittedName>
        <fullName evidence="10">ABC transporter permease subunit</fullName>
    </submittedName>
</protein>
<organism evidence="10 11">
    <name type="scientific">Methylococcus geothermalis</name>
    <dbReference type="NCBI Taxonomy" id="2681310"/>
    <lineage>
        <taxon>Bacteria</taxon>
        <taxon>Pseudomonadati</taxon>
        <taxon>Pseudomonadota</taxon>
        <taxon>Gammaproteobacteria</taxon>
        <taxon>Methylococcales</taxon>
        <taxon>Methylococcaceae</taxon>
        <taxon>Methylococcus</taxon>
    </lineage>
</organism>
<keyword evidence="11" id="KW-1185">Reference proteome</keyword>
<feature type="transmembrane region" description="Helical" evidence="8">
    <location>
        <begin position="224"/>
        <end position="248"/>
    </location>
</feature>
<feature type="transmembrane region" description="Helical" evidence="8">
    <location>
        <begin position="291"/>
        <end position="310"/>
    </location>
</feature>
<evidence type="ECO:0000313" key="10">
    <source>
        <dbReference type="EMBL" id="QJD30559.1"/>
    </source>
</evidence>
<proteinExistence type="inferred from homology"/>
<evidence type="ECO:0000256" key="5">
    <source>
        <dbReference type="ARBA" id="ARBA00022692"/>
    </source>
</evidence>
<comment type="similarity">
    <text evidence="2">Belongs to the ABC-2 integral membrane protein family.</text>
</comment>
<dbReference type="EMBL" id="CP046565">
    <property type="protein sequence ID" value="QJD30559.1"/>
    <property type="molecule type" value="Genomic_DNA"/>
</dbReference>
<name>A0A858Q9K6_9GAMM</name>
<dbReference type="InterPro" id="IPR013525">
    <property type="entry name" value="ABC2_TM"/>
</dbReference>
<feature type="domain" description="ABC transmembrane type-2" evidence="9">
    <location>
        <begin position="133"/>
        <end position="373"/>
    </location>
</feature>
<dbReference type="AlphaFoldDB" id="A0A858Q9K6"/>
<evidence type="ECO:0000313" key="11">
    <source>
        <dbReference type="Proteomes" id="UP000503004"/>
    </source>
</evidence>
<evidence type="ECO:0000259" key="9">
    <source>
        <dbReference type="PROSITE" id="PS51012"/>
    </source>
</evidence>
<feature type="transmembrane region" description="Helical" evidence="8">
    <location>
        <begin position="348"/>
        <end position="368"/>
    </location>
</feature>
<dbReference type="PANTHER" id="PTHR30294:SF47">
    <property type="entry name" value="INNER MEMBRANE TRANSPORT PERMEASE YHHJ"/>
    <property type="match status" value="1"/>
</dbReference>
<keyword evidence="7 8" id="KW-0472">Membrane</keyword>
<dbReference type="GO" id="GO:0140359">
    <property type="term" value="F:ABC-type transporter activity"/>
    <property type="evidence" value="ECO:0007669"/>
    <property type="project" value="InterPro"/>
</dbReference>
<dbReference type="Pfam" id="PF12698">
    <property type="entry name" value="ABC2_membrane_3"/>
    <property type="match status" value="1"/>
</dbReference>
<evidence type="ECO:0000256" key="7">
    <source>
        <dbReference type="ARBA" id="ARBA00023136"/>
    </source>
</evidence>
<keyword evidence="3" id="KW-0813">Transport</keyword>
<reference evidence="11" key="1">
    <citation type="submission" date="2019-12" db="EMBL/GenBank/DDBJ databases">
        <authorList>
            <person name="Awala S.I."/>
            <person name="Rhee S.K."/>
        </authorList>
    </citation>
    <scope>NUCLEOTIDE SEQUENCE [LARGE SCALE GENOMIC DNA]</scope>
    <source>
        <strain evidence="11">IM1</strain>
    </source>
</reference>
<feature type="transmembrane region" description="Helical" evidence="8">
    <location>
        <begin position="260"/>
        <end position="284"/>
    </location>
</feature>
<comment type="subcellular location">
    <subcellularLocation>
        <location evidence="1">Cell membrane</location>
        <topology evidence="1">Multi-pass membrane protein</topology>
    </subcellularLocation>
</comment>
<dbReference type="Proteomes" id="UP000503004">
    <property type="component" value="Chromosome"/>
</dbReference>
<gene>
    <name evidence="10" type="ORF">GNH96_11610</name>
</gene>
<feature type="transmembrane region" description="Helical" evidence="8">
    <location>
        <begin position="26"/>
        <end position="44"/>
    </location>
</feature>
<dbReference type="InterPro" id="IPR047817">
    <property type="entry name" value="ABC2_TM_bact-type"/>
</dbReference>
<evidence type="ECO:0000256" key="6">
    <source>
        <dbReference type="ARBA" id="ARBA00022989"/>
    </source>
</evidence>
<dbReference type="KEGG" id="metu:GNH96_11610"/>
<accession>A0A858Q9K6</accession>
<dbReference type="InterPro" id="IPR051449">
    <property type="entry name" value="ABC-2_transporter_component"/>
</dbReference>
<sequence>MMKKGKRLRTIFRLGLKELASLRRDLAMLVLIVYGFTVMIYIPASRGLLELRNGAVAVVDEDRSELSRQIVTALPQPYFLPPDPLPMDQVDSVLDAGRYAFVIDIPPRFQADFLAGRQPEIQVNVDATAMSQAGIGAGYIERIIREEVGGFGRNGVAPADAGVSLAVRTLYNPNAQDRWFVSVMVLINVVNLLSIITSGAALMRERERGTVEHLLTLPLGPFEIVCAKIWANGLVVVVAVGLSLTLVVEGVLDVPLAGSLPLFLAATALYLFTSTAIGIFLATVARSMPQLGLLCILVVFPITTLSGNTVPLDSMPEPIQRVMAFFASTHYVKIAQAVLYRGAGFAAVWPQFLIMAGIGALFFLLALARFRHTVARQVS</sequence>
<keyword evidence="6 8" id="KW-1133">Transmembrane helix</keyword>
<dbReference type="GO" id="GO:0005886">
    <property type="term" value="C:plasma membrane"/>
    <property type="evidence" value="ECO:0007669"/>
    <property type="project" value="UniProtKB-SubCell"/>
</dbReference>